<accession>A0AAD9EPG6</accession>
<dbReference type="AlphaFoldDB" id="A0AAD9EPG6"/>
<evidence type="ECO:0000313" key="1">
    <source>
        <dbReference type="EMBL" id="KAK1856185.1"/>
    </source>
</evidence>
<proteinExistence type="predicted"/>
<organism evidence="1 2">
    <name type="scientific">Colletotrichum chrysophilum</name>
    <dbReference type="NCBI Taxonomy" id="1836956"/>
    <lineage>
        <taxon>Eukaryota</taxon>
        <taxon>Fungi</taxon>
        <taxon>Dikarya</taxon>
        <taxon>Ascomycota</taxon>
        <taxon>Pezizomycotina</taxon>
        <taxon>Sordariomycetes</taxon>
        <taxon>Hypocreomycetidae</taxon>
        <taxon>Glomerellales</taxon>
        <taxon>Glomerellaceae</taxon>
        <taxon>Colletotrichum</taxon>
        <taxon>Colletotrichum gloeosporioides species complex</taxon>
    </lineage>
</organism>
<gene>
    <name evidence="1" type="ORF">CCHR01_01250</name>
</gene>
<keyword evidence="2" id="KW-1185">Reference proteome</keyword>
<dbReference type="EMBL" id="JAQOWY010000012">
    <property type="protein sequence ID" value="KAK1856185.1"/>
    <property type="molecule type" value="Genomic_DNA"/>
</dbReference>
<sequence length="157" mass="17710">MRHLFRWEICQALRGISVAWQLEAKSLTADVQAFRRTAFRLSLIQSMSDVHEFRLTGRWCSPLSCGKCALPLPHCKDALLATEILEEICLALELCTTGSGVALFSGDASEIALGECLRRKHSRRHSRRRQEMKVECLPATSVSLNSDRPQDRNTGRQ</sequence>
<protein>
    <submittedName>
        <fullName evidence="1">Uncharacterized protein</fullName>
    </submittedName>
</protein>
<reference evidence="1" key="1">
    <citation type="submission" date="2023-01" db="EMBL/GenBank/DDBJ databases">
        <title>Colletotrichum chrysophilum M932 genome sequence.</title>
        <authorList>
            <person name="Baroncelli R."/>
        </authorList>
    </citation>
    <scope>NUCLEOTIDE SEQUENCE</scope>
    <source>
        <strain evidence="1">M932</strain>
    </source>
</reference>
<evidence type="ECO:0000313" key="2">
    <source>
        <dbReference type="Proteomes" id="UP001243330"/>
    </source>
</evidence>
<dbReference type="Proteomes" id="UP001243330">
    <property type="component" value="Unassembled WGS sequence"/>
</dbReference>
<comment type="caution">
    <text evidence="1">The sequence shown here is derived from an EMBL/GenBank/DDBJ whole genome shotgun (WGS) entry which is preliminary data.</text>
</comment>
<name>A0AAD9EPG6_9PEZI</name>